<accession>A0A5C5BEM7</accession>
<dbReference type="RefSeq" id="WP_139986472.1">
    <property type="nucleotide sequence ID" value="NZ_VENP01000016.1"/>
</dbReference>
<gene>
    <name evidence="6" type="ORF">FH969_05925</name>
</gene>
<dbReference type="AlphaFoldDB" id="A0A5C5BEM7"/>
<organism evidence="6 7">
    <name type="scientific">Miniimonas arenae</name>
    <dbReference type="NCBI Taxonomy" id="676201"/>
    <lineage>
        <taxon>Bacteria</taxon>
        <taxon>Bacillati</taxon>
        <taxon>Actinomycetota</taxon>
        <taxon>Actinomycetes</taxon>
        <taxon>Micrococcales</taxon>
        <taxon>Beutenbergiaceae</taxon>
        <taxon>Miniimonas</taxon>
    </lineage>
</organism>
<evidence type="ECO:0000256" key="4">
    <source>
        <dbReference type="SAM" id="MobiDB-lite"/>
    </source>
</evidence>
<keyword evidence="7" id="KW-1185">Reference proteome</keyword>
<evidence type="ECO:0000313" key="6">
    <source>
        <dbReference type="EMBL" id="TNU75079.1"/>
    </source>
</evidence>
<name>A0A5C5BEM7_9MICO</name>
<dbReference type="Pfam" id="PF00005">
    <property type="entry name" value="ABC_tran"/>
    <property type="match status" value="1"/>
</dbReference>
<sequence>MTSVIEVEHLTKRYGDTLAVDDVSLALEKDAIYGLLGRNGAGKTTLMSILTAQGFATSGSVRIFGQRPYENAAVLQRMCFVREGQKYPDDAKPWHAFRMARLFFPNWDQDVCDSLVAQFQLPMNRTIKKLSRGQLSAVGVVIGLASRAEITFFDEPYLGLDAVARQIFYDRLLEDYAEHPRTVLLSSHLIDEVANLLERVVVIDAGRIVMDAETDAVRDLASTVVGDADAVERFVVGREVLHRESLGRVASVTVLGTLTDADRRALAEARLDVAPVSLQQLVVRTTQAAARRRAAGDTEAGAWGMESARDAAAVGAADGGATPDTTRTAEKGVLR</sequence>
<keyword evidence="3 6" id="KW-0067">ATP-binding</keyword>
<dbReference type="InterPro" id="IPR003593">
    <property type="entry name" value="AAA+_ATPase"/>
</dbReference>
<dbReference type="InterPro" id="IPR003439">
    <property type="entry name" value="ABC_transporter-like_ATP-bd"/>
</dbReference>
<dbReference type="Proteomes" id="UP000313849">
    <property type="component" value="Unassembled WGS sequence"/>
</dbReference>
<feature type="compositionally biased region" description="Low complexity" evidence="4">
    <location>
        <begin position="314"/>
        <end position="326"/>
    </location>
</feature>
<dbReference type="PANTHER" id="PTHR42939:SF1">
    <property type="entry name" value="ABC TRANSPORTER ATP-BINDING PROTEIN ALBC-RELATED"/>
    <property type="match status" value="1"/>
</dbReference>
<evidence type="ECO:0000256" key="3">
    <source>
        <dbReference type="ARBA" id="ARBA00022840"/>
    </source>
</evidence>
<proteinExistence type="predicted"/>
<dbReference type="Gene3D" id="3.40.50.300">
    <property type="entry name" value="P-loop containing nucleotide triphosphate hydrolases"/>
    <property type="match status" value="1"/>
</dbReference>
<dbReference type="PANTHER" id="PTHR42939">
    <property type="entry name" value="ABC TRANSPORTER ATP-BINDING PROTEIN ALBC-RELATED"/>
    <property type="match status" value="1"/>
</dbReference>
<keyword evidence="1" id="KW-0813">Transport</keyword>
<dbReference type="SUPFAM" id="SSF52540">
    <property type="entry name" value="P-loop containing nucleoside triphosphate hydrolases"/>
    <property type="match status" value="1"/>
</dbReference>
<feature type="region of interest" description="Disordered" evidence="4">
    <location>
        <begin position="314"/>
        <end position="335"/>
    </location>
</feature>
<keyword evidence="2" id="KW-0547">Nucleotide-binding</keyword>
<feature type="domain" description="ABC transporter" evidence="5">
    <location>
        <begin position="5"/>
        <end position="230"/>
    </location>
</feature>
<dbReference type="InterPro" id="IPR051782">
    <property type="entry name" value="ABC_Transporter_VariousFunc"/>
</dbReference>
<evidence type="ECO:0000256" key="2">
    <source>
        <dbReference type="ARBA" id="ARBA00022741"/>
    </source>
</evidence>
<dbReference type="GO" id="GO:0016887">
    <property type="term" value="F:ATP hydrolysis activity"/>
    <property type="evidence" value="ECO:0007669"/>
    <property type="project" value="InterPro"/>
</dbReference>
<reference evidence="6 7" key="1">
    <citation type="submission" date="2019-06" db="EMBL/GenBank/DDBJ databases">
        <title>Draft genome sequence of Miniimonas arenae KCTC 19750T isolated from sea sand.</title>
        <authorList>
            <person name="Park S.-J."/>
        </authorList>
    </citation>
    <scope>NUCLEOTIDE SEQUENCE [LARGE SCALE GENOMIC DNA]</scope>
    <source>
        <strain evidence="6 7">KCTC 19750</strain>
    </source>
</reference>
<protein>
    <submittedName>
        <fullName evidence="6">ABC transporter ATP-binding protein</fullName>
    </submittedName>
</protein>
<dbReference type="CDD" id="cd03230">
    <property type="entry name" value="ABC_DR_subfamily_A"/>
    <property type="match status" value="1"/>
</dbReference>
<dbReference type="SMART" id="SM00382">
    <property type="entry name" value="AAA"/>
    <property type="match status" value="1"/>
</dbReference>
<evidence type="ECO:0000259" key="5">
    <source>
        <dbReference type="PROSITE" id="PS50893"/>
    </source>
</evidence>
<evidence type="ECO:0000313" key="7">
    <source>
        <dbReference type="Proteomes" id="UP000313849"/>
    </source>
</evidence>
<dbReference type="PROSITE" id="PS50893">
    <property type="entry name" value="ABC_TRANSPORTER_2"/>
    <property type="match status" value="1"/>
</dbReference>
<dbReference type="InterPro" id="IPR027417">
    <property type="entry name" value="P-loop_NTPase"/>
</dbReference>
<evidence type="ECO:0000256" key="1">
    <source>
        <dbReference type="ARBA" id="ARBA00022448"/>
    </source>
</evidence>
<dbReference type="EMBL" id="VENP01000016">
    <property type="protein sequence ID" value="TNU75079.1"/>
    <property type="molecule type" value="Genomic_DNA"/>
</dbReference>
<dbReference type="OrthoDB" id="9804819at2"/>
<dbReference type="GO" id="GO:0005524">
    <property type="term" value="F:ATP binding"/>
    <property type="evidence" value="ECO:0007669"/>
    <property type="project" value="UniProtKB-KW"/>
</dbReference>
<comment type="caution">
    <text evidence="6">The sequence shown here is derived from an EMBL/GenBank/DDBJ whole genome shotgun (WGS) entry which is preliminary data.</text>
</comment>